<evidence type="ECO:0000259" key="2">
    <source>
        <dbReference type="PROSITE" id="PS51178"/>
    </source>
</evidence>
<dbReference type="EMBL" id="QNBD01000020">
    <property type="protein sequence ID" value="RKX72444.1"/>
    <property type="molecule type" value="Genomic_DNA"/>
</dbReference>
<feature type="transmembrane region" description="Helical" evidence="1">
    <location>
        <begin position="12"/>
        <end position="35"/>
    </location>
</feature>
<sequence length="249" mass="27497">MKSDKKSKRKSNPFVGISIAIVSFVVGFFIVNYLIMPIIVGKGEDTLVPSLVGLNIKDAQKIIRHEGLTLDITGYQYDTVYQKDRIIYQDPKPDEITKKGRKITAIVSRGIKANVMPYIIGIPLSNAIEVLKSKNINNGINKIFTSSDSVPRNYIVSTIPDADESIFPSMMITVFISKGSESDTLSMPNITGLSFIETLNKVKSLNLILGNIECEDNIDSVNSKVILQYPEEGDMISPGDSVNIVLHKE</sequence>
<dbReference type="PROSITE" id="PS51178">
    <property type="entry name" value="PASTA"/>
    <property type="match status" value="2"/>
</dbReference>
<name>A0A660SNR2_UNCT6</name>
<evidence type="ECO:0000313" key="3">
    <source>
        <dbReference type="EMBL" id="RKX72444.1"/>
    </source>
</evidence>
<dbReference type="Pfam" id="PF03793">
    <property type="entry name" value="PASTA"/>
    <property type="match status" value="3"/>
</dbReference>
<evidence type="ECO:0000256" key="1">
    <source>
        <dbReference type="SAM" id="Phobius"/>
    </source>
</evidence>
<evidence type="ECO:0000313" key="4">
    <source>
        <dbReference type="Proteomes" id="UP000271125"/>
    </source>
</evidence>
<organism evidence="3 4">
    <name type="scientific">candidate division TA06 bacterium</name>
    <dbReference type="NCBI Taxonomy" id="2250710"/>
    <lineage>
        <taxon>Bacteria</taxon>
        <taxon>Bacteria division TA06</taxon>
    </lineage>
</organism>
<protein>
    <recommendedName>
        <fullName evidence="2">PASTA domain-containing protein</fullName>
    </recommendedName>
</protein>
<feature type="domain" description="PASTA" evidence="2">
    <location>
        <begin position="42"/>
        <end position="109"/>
    </location>
</feature>
<dbReference type="Proteomes" id="UP000271125">
    <property type="component" value="Unassembled WGS sequence"/>
</dbReference>
<reference evidence="3 4" key="1">
    <citation type="submission" date="2018-06" db="EMBL/GenBank/DDBJ databases">
        <title>Extensive metabolic versatility and redundancy in microbially diverse, dynamic hydrothermal sediments.</title>
        <authorList>
            <person name="Dombrowski N."/>
            <person name="Teske A."/>
            <person name="Baker B.J."/>
        </authorList>
    </citation>
    <scope>NUCLEOTIDE SEQUENCE [LARGE SCALE GENOMIC DNA]</scope>
    <source>
        <strain evidence="3">B10_G13</strain>
    </source>
</reference>
<keyword evidence="1" id="KW-0812">Transmembrane</keyword>
<keyword evidence="1" id="KW-0472">Membrane</keyword>
<dbReference type="AlphaFoldDB" id="A0A660SNR2"/>
<accession>A0A660SNR2</accession>
<feature type="domain" description="PASTA" evidence="2">
    <location>
        <begin position="181"/>
        <end position="248"/>
    </location>
</feature>
<gene>
    <name evidence="3" type="ORF">DRP43_00755</name>
</gene>
<keyword evidence="1" id="KW-1133">Transmembrane helix</keyword>
<dbReference type="SMART" id="SM00740">
    <property type="entry name" value="PASTA"/>
    <property type="match status" value="3"/>
</dbReference>
<dbReference type="InterPro" id="IPR005543">
    <property type="entry name" value="PASTA_dom"/>
</dbReference>
<proteinExistence type="predicted"/>
<dbReference type="CDD" id="cd06577">
    <property type="entry name" value="PASTA_pknB"/>
    <property type="match status" value="3"/>
</dbReference>
<dbReference type="Gene3D" id="3.30.10.20">
    <property type="match status" value="3"/>
</dbReference>
<comment type="caution">
    <text evidence="3">The sequence shown here is derived from an EMBL/GenBank/DDBJ whole genome shotgun (WGS) entry which is preliminary data.</text>
</comment>